<name>A0A485BJM4_RAOPL</name>
<dbReference type="AlphaFoldDB" id="A0A485BJM4"/>
<sequence length="38" mass="3865">MAVLSVGYSYPNLIMAEDYNAPGSPLLGPENHAGSGDG</sequence>
<proteinExistence type="predicted"/>
<reference evidence="1 2" key="1">
    <citation type="submission" date="2019-03" db="EMBL/GenBank/DDBJ databases">
        <authorList>
            <consortium name="Pathogen Informatics"/>
        </authorList>
    </citation>
    <scope>NUCLEOTIDE SEQUENCE [LARGE SCALE GENOMIC DNA]</scope>
    <source>
        <strain evidence="1 2">NCTC12998</strain>
    </source>
</reference>
<accession>A0A485BJM4</accession>
<dbReference type="EMBL" id="CAADJE010000025">
    <property type="protein sequence ID" value="VFS74037.1"/>
    <property type="molecule type" value="Genomic_DNA"/>
</dbReference>
<organism evidence="1 2">
    <name type="scientific">Raoultella planticola</name>
    <name type="common">Klebsiella planticola</name>
    <dbReference type="NCBI Taxonomy" id="575"/>
    <lineage>
        <taxon>Bacteria</taxon>
        <taxon>Pseudomonadati</taxon>
        <taxon>Pseudomonadota</taxon>
        <taxon>Gammaproteobacteria</taxon>
        <taxon>Enterobacterales</taxon>
        <taxon>Enterobacteriaceae</taxon>
        <taxon>Klebsiella/Raoultella group</taxon>
        <taxon>Raoultella</taxon>
    </lineage>
</organism>
<protein>
    <submittedName>
        <fullName evidence="1">Uncharacterized protein conserved in bacteria</fullName>
    </submittedName>
</protein>
<evidence type="ECO:0000313" key="1">
    <source>
        <dbReference type="EMBL" id="VFS74037.1"/>
    </source>
</evidence>
<evidence type="ECO:0000313" key="2">
    <source>
        <dbReference type="Proteomes" id="UP000345637"/>
    </source>
</evidence>
<gene>
    <name evidence="1" type="ORF">NCTC12998_04405</name>
</gene>
<dbReference type="Proteomes" id="UP000345637">
    <property type="component" value="Unassembled WGS sequence"/>
</dbReference>